<comment type="caution">
    <text evidence="2">The sequence shown here is derived from an EMBL/GenBank/DDBJ whole genome shotgun (WGS) entry which is preliminary data.</text>
</comment>
<evidence type="ECO:0000313" key="2">
    <source>
        <dbReference type="EMBL" id="MBP3953658.1"/>
    </source>
</evidence>
<dbReference type="EMBL" id="JAGKSQ010000021">
    <property type="protein sequence ID" value="MBP3953658.1"/>
    <property type="molecule type" value="Genomic_DNA"/>
</dbReference>
<evidence type="ECO:0000259" key="1">
    <source>
        <dbReference type="Pfam" id="PF11738"/>
    </source>
</evidence>
<dbReference type="Gene3D" id="3.30.565.40">
    <property type="entry name" value="Fervidobacterium nodosum Rt17-B1 like"/>
    <property type="match status" value="1"/>
</dbReference>
<reference evidence="2" key="1">
    <citation type="submission" date="2021-03" db="EMBL/GenBank/DDBJ databases">
        <title>Bacillus suaedae sp. nov., isolated from Suaeda aralocaspica.</title>
        <authorList>
            <person name="Lei R.F.R."/>
        </authorList>
    </citation>
    <scope>NUCLEOTIDE SEQUENCE</scope>
    <source>
        <strain evidence="2">YZJH907-2</strain>
    </source>
</reference>
<feature type="domain" description="DUF3298" evidence="1">
    <location>
        <begin position="116"/>
        <end position="185"/>
    </location>
</feature>
<keyword evidence="3" id="KW-1185">Reference proteome</keyword>
<dbReference type="RefSeq" id="WP_210599512.1">
    <property type="nucleotide sequence ID" value="NZ_JAGKSQ010000021.1"/>
</dbReference>
<dbReference type="Gene3D" id="3.90.640.20">
    <property type="entry name" value="Heat-shock cognate protein, ATPase"/>
    <property type="match status" value="1"/>
</dbReference>
<dbReference type="InterPro" id="IPR037126">
    <property type="entry name" value="PdaC/RsiV-like_sf"/>
</dbReference>
<dbReference type="Proteomes" id="UP000678228">
    <property type="component" value="Unassembled WGS sequence"/>
</dbReference>
<gene>
    <name evidence="2" type="ORF">J7W16_21590</name>
</gene>
<name>A0A940WZ84_9BACI</name>
<sequence length="207" mass="23854">MTVSLPLRIKTWRVSNGPNQQVLYPMISGINNPALERMIINRAIVDQTQQLINQQIGNSPSTVVEMLGTYEVKNNQRDVLSLAFTNYTYHHQAAHGMTYIKSLTFDLKQGKLMSLKELFKPDSDYINRISRLIQTQIKERDIPLLEDFTTIQPDQDFYVADKTLVVYFQLYDITPYVYGFPMFPLSLYDLQDIIAENGPLGRLAQNN</sequence>
<dbReference type="AlphaFoldDB" id="A0A940WZ84"/>
<dbReference type="InterPro" id="IPR021729">
    <property type="entry name" value="DUF3298"/>
</dbReference>
<proteinExistence type="predicted"/>
<accession>A0A940WZ84</accession>
<dbReference type="Pfam" id="PF11738">
    <property type="entry name" value="DUF3298"/>
    <property type="match status" value="1"/>
</dbReference>
<evidence type="ECO:0000313" key="3">
    <source>
        <dbReference type="Proteomes" id="UP000678228"/>
    </source>
</evidence>
<protein>
    <submittedName>
        <fullName evidence="2">DUF3298 and DUF4163 domain-containing protein</fullName>
    </submittedName>
</protein>
<organism evidence="2 3">
    <name type="scientific">Halalkalibacter suaedae</name>
    <dbReference type="NCBI Taxonomy" id="2822140"/>
    <lineage>
        <taxon>Bacteria</taxon>
        <taxon>Bacillati</taxon>
        <taxon>Bacillota</taxon>
        <taxon>Bacilli</taxon>
        <taxon>Bacillales</taxon>
        <taxon>Bacillaceae</taxon>
        <taxon>Halalkalibacter</taxon>
    </lineage>
</organism>